<organism evidence="3 4">
    <name type="scientific">Paenibacillus roseopurpureus</name>
    <dbReference type="NCBI Taxonomy" id="2918901"/>
    <lineage>
        <taxon>Bacteria</taxon>
        <taxon>Bacillati</taxon>
        <taxon>Bacillota</taxon>
        <taxon>Bacilli</taxon>
        <taxon>Bacillales</taxon>
        <taxon>Paenibacillaceae</taxon>
        <taxon>Paenibacillus</taxon>
    </lineage>
</organism>
<dbReference type="Proteomes" id="UP001304650">
    <property type="component" value="Chromosome"/>
</dbReference>
<sequence length="206" mass="21151">MLKNTNSIDTVYVGVKNYGGNDTASGVSGTSYSKGYVLFTTGSVATSADIYVWKSGGSGASYGDDVQVTPYLNIVLNPGFDSANLGSWSNLGGASVVASNSHSGSYGVRTASSNSGVQQHLTGLKANTTYVLLGWLSNGASSDTVYLGVKNYGGTEIAQGITGTTYVQTAILFKTGTASSSADIYIWKSGGTNVSYGDDIEVIPVP</sequence>
<proteinExistence type="predicted"/>
<evidence type="ECO:0000259" key="2">
    <source>
        <dbReference type="Pfam" id="PF02018"/>
    </source>
</evidence>
<dbReference type="AlphaFoldDB" id="A0AA96LTV2"/>
<evidence type="ECO:0000313" key="3">
    <source>
        <dbReference type="EMBL" id="WNR45969.1"/>
    </source>
</evidence>
<evidence type="ECO:0000313" key="4">
    <source>
        <dbReference type="Proteomes" id="UP001304650"/>
    </source>
</evidence>
<name>A0AA96LTV2_9BACL</name>
<feature type="domain" description="CBM-cenC" evidence="2">
    <location>
        <begin position="73"/>
        <end position="188"/>
    </location>
</feature>
<dbReference type="InterPro" id="IPR008979">
    <property type="entry name" value="Galactose-bd-like_sf"/>
</dbReference>
<dbReference type="InterPro" id="IPR003305">
    <property type="entry name" value="CenC_carb-bd"/>
</dbReference>
<dbReference type="Gene3D" id="2.60.120.260">
    <property type="entry name" value="Galactose-binding domain-like"/>
    <property type="match status" value="1"/>
</dbReference>
<protein>
    <submittedName>
        <fullName evidence="3">Carbohydrate binding domain-containing protein</fullName>
    </submittedName>
</protein>
<dbReference type="EMBL" id="CP130319">
    <property type="protein sequence ID" value="WNR45969.1"/>
    <property type="molecule type" value="Genomic_DNA"/>
</dbReference>
<dbReference type="Pfam" id="PF02018">
    <property type="entry name" value="CBM_4_9"/>
    <property type="match status" value="1"/>
</dbReference>
<dbReference type="KEGG" id="proo:MJB10_07695"/>
<dbReference type="RefSeq" id="WP_314803177.1">
    <property type="nucleotide sequence ID" value="NZ_CP130319.1"/>
</dbReference>
<keyword evidence="1" id="KW-0378">Hydrolase</keyword>
<keyword evidence="4" id="KW-1185">Reference proteome</keyword>
<accession>A0AA96LTV2</accession>
<dbReference type="SUPFAM" id="SSF49785">
    <property type="entry name" value="Galactose-binding domain-like"/>
    <property type="match status" value="1"/>
</dbReference>
<evidence type="ECO:0000256" key="1">
    <source>
        <dbReference type="ARBA" id="ARBA00022801"/>
    </source>
</evidence>
<gene>
    <name evidence="3" type="ORF">MJB10_07695</name>
</gene>
<reference evidence="3" key="1">
    <citation type="submission" date="2022-02" db="EMBL/GenBank/DDBJ databases">
        <title>Paenibacillus sp. MBLB1832 Whole Genome Shotgun Sequencing.</title>
        <authorList>
            <person name="Hwang C.Y."/>
            <person name="Cho E.-S."/>
            <person name="Seo M.-J."/>
        </authorList>
    </citation>
    <scope>NUCLEOTIDE SEQUENCE</scope>
    <source>
        <strain evidence="3">MBLB1832</strain>
    </source>
</reference>
<dbReference type="GO" id="GO:0016798">
    <property type="term" value="F:hydrolase activity, acting on glycosyl bonds"/>
    <property type="evidence" value="ECO:0007669"/>
    <property type="project" value="InterPro"/>
</dbReference>